<protein>
    <recommendedName>
        <fullName evidence="4">J domain-containing protein</fullName>
    </recommendedName>
</protein>
<dbReference type="InParanoid" id="A0A0G4EXV2"/>
<evidence type="ECO:0008006" key="4">
    <source>
        <dbReference type="Google" id="ProtNLM"/>
    </source>
</evidence>
<feature type="region of interest" description="Disordered" evidence="1">
    <location>
        <begin position="127"/>
        <end position="318"/>
    </location>
</feature>
<dbReference type="VEuPathDB" id="CryptoDB:Vbra_8572"/>
<feature type="compositionally biased region" description="Basic and acidic residues" evidence="1">
    <location>
        <begin position="239"/>
        <end position="251"/>
    </location>
</feature>
<dbReference type="AlphaFoldDB" id="A0A0G4EXV2"/>
<gene>
    <name evidence="2" type="ORF">Vbra_8572</name>
</gene>
<feature type="compositionally biased region" description="Acidic residues" evidence="1">
    <location>
        <begin position="304"/>
        <end position="313"/>
    </location>
</feature>
<evidence type="ECO:0000256" key="1">
    <source>
        <dbReference type="SAM" id="MobiDB-lite"/>
    </source>
</evidence>
<evidence type="ECO:0000313" key="2">
    <source>
        <dbReference type="EMBL" id="CEM04139.1"/>
    </source>
</evidence>
<sequence length="329" mass="36813">MRPRKPLLRQRRARPSRPQPPNYHWRAPPPPPHPYIWMARCSPRAPAARVVEDDEEEEDRDDPRPVVRRVKRRSKGRTSHASQAEFAAVTTTIRQHNGTQKHFANHPDKGGDKAAFQAISEAHEALTGLSGGGAASDGRQRDGPCPYGYRTFREWQESPEAAATARETREWREAEIRKAQALLAERERKRKEEAKKAAAAAAPSPAKPPPTAQGTKRKGASAEDKAEPSRSPTNGVERGAADRSRVTRPEGFKAPPVGPATKRPWAAAAAPPPNYQWRSPPPPPHPYIRMARCSPKAPAARVVEEDEEEEEDKDDGRRVVRRWPFRCCR</sequence>
<dbReference type="EMBL" id="CDMY01000347">
    <property type="protein sequence ID" value="CEM04139.1"/>
    <property type="molecule type" value="Genomic_DNA"/>
</dbReference>
<feature type="compositionally biased region" description="Basic residues" evidence="1">
    <location>
        <begin position="66"/>
        <end position="78"/>
    </location>
</feature>
<accession>A0A0G4EXV2</accession>
<name>A0A0G4EXV2_VITBC</name>
<keyword evidence="3" id="KW-1185">Reference proteome</keyword>
<feature type="compositionally biased region" description="Low complexity" evidence="1">
    <location>
        <begin position="259"/>
        <end position="269"/>
    </location>
</feature>
<feature type="region of interest" description="Disordered" evidence="1">
    <location>
        <begin position="1"/>
        <end position="84"/>
    </location>
</feature>
<feature type="compositionally biased region" description="Basic residues" evidence="1">
    <location>
        <begin position="1"/>
        <end position="15"/>
    </location>
</feature>
<dbReference type="SUPFAM" id="SSF46565">
    <property type="entry name" value="Chaperone J-domain"/>
    <property type="match status" value="1"/>
</dbReference>
<evidence type="ECO:0000313" key="3">
    <source>
        <dbReference type="Proteomes" id="UP000041254"/>
    </source>
</evidence>
<organism evidence="2 3">
    <name type="scientific">Vitrella brassicaformis (strain CCMP3155)</name>
    <dbReference type="NCBI Taxonomy" id="1169540"/>
    <lineage>
        <taxon>Eukaryota</taxon>
        <taxon>Sar</taxon>
        <taxon>Alveolata</taxon>
        <taxon>Colpodellida</taxon>
        <taxon>Vitrellaceae</taxon>
        <taxon>Vitrella</taxon>
    </lineage>
</organism>
<feature type="compositionally biased region" description="Pro residues" evidence="1">
    <location>
        <begin position="270"/>
        <end position="286"/>
    </location>
</feature>
<feature type="compositionally biased region" description="Pro residues" evidence="1">
    <location>
        <begin position="17"/>
        <end position="34"/>
    </location>
</feature>
<proteinExistence type="predicted"/>
<dbReference type="Proteomes" id="UP000041254">
    <property type="component" value="Unassembled WGS sequence"/>
</dbReference>
<feature type="compositionally biased region" description="Basic and acidic residues" evidence="1">
    <location>
        <begin position="166"/>
        <end position="196"/>
    </location>
</feature>
<dbReference type="InterPro" id="IPR036869">
    <property type="entry name" value="J_dom_sf"/>
</dbReference>
<reference evidence="2 3" key="1">
    <citation type="submission" date="2014-11" db="EMBL/GenBank/DDBJ databases">
        <authorList>
            <person name="Zhu J."/>
            <person name="Qi W."/>
            <person name="Song R."/>
        </authorList>
    </citation>
    <scope>NUCLEOTIDE SEQUENCE [LARGE SCALE GENOMIC DNA]</scope>
</reference>